<keyword evidence="7" id="KW-0347">Helicase</keyword>
<reference evidence="7 8" key="1">
    <citation type="journal article" date="2019" name="Science, e1252229">
        <title>Invertible promoters mediate bacterial phase variation, antibiotic resistance, and host adaptation in the gut.</title>
        <authorList>
            <person name="Jiang X."/>
            <person name="Hall A.B."/>
            <person name="Arthur T.D."/>
            <person name="Plichta D.R."/>
            <person name="Covington C.T."/>
            <person name="Poyet M."/>
            <person name="Crothers J."/>
            <person name="Moses P.L."/>
            <person name="Tolonen A.C."/>
            <person name="Vlamakis H."/>
            <person name="Alm E.J."/>
            <person name="Xavier R.J."/>
        </authorList>
    </citation>
    <scope>NUCLEOTIDE SEQUENCE [LARGE SCALE GENOMIC DNA]</scope>
    <source>
        <strain evidence="8">bf_0095</strain>
    </source>
</reference>
<dbReference type="EMBL" id="RCXO01000002">
    <property type="protein sequence ID" value="RYT82525.1"/>
    <property type="molecule type" value="Genomic_DNA"/>
</dbReference>
<dbReference type="InterPro" id="IPR027417">
    <property type="entry name" value="P-loop_NTPase"/>
</dbReference>
<dbReference type="GO" id="GO:0005524">
    <property type="term" value="F:ATP binding"/>
    <property type="evidence" value="ECO:0007669"/>
    <property type="project" value="UniProtKB-KW"/>
</dbReference>
<feature type="domain" description="Helicase ATP-binding" evidence="5">
    <location>
        <begin position="81"/>
        <end position="396"/>
    </location>
</feature>
<dbReference type="GO" id="GO:0043138">
    <property type="term" value="F:3'-5' DNA helicase activity"/>
    <property type="evidence" value="ECO:0007669"/>
    <property type="project" value="TreeGrafter"/>
</dbReference>
<dbReference type="PROSITE" id="PS51192">
    <property type="entry name" value="HELICASE_ATP_BIND_1"/>
    <property type="match status" value="1"/>
</dbReference>
<evidence type="ECO:0000313" key="8">
    <source>
        <dbReference type="Proteomes" id="UP000291191"/>
    </source>
</evidence>
<dbReference type="Gene3D" id="3.40.50.300">
    <property type="entry name" value="P-loop containing nucleotide triphosphate hydrolases"/>
    <property type="match status" value="2"/>
</dbReference>
<gene>
    <name evidence="7" type="ORF">EAJ06_02620</name>
</gene>
<dbReference type="GO" id="GO:0003676">
    <property type="term" value="F:nucleic acid binding"/>
    <property type="evidence" value="ECO:0007669"/>
    <property type="project" value="InterPro"/>
</dbReference>
<comment type="caution">
    <text evidence="7">The sequence shown here is derived from an EMBL/GenBank/DDBJ whole genome shotgun (WGS) entry which is preliminary data.</text>
</comment>
<dbReference type="SUPFAM" id="SSF52540">
    <property type="entry name" value="P-loop containing nucleoside triphosphate hydrolases"/>
    <property type="match status" value="2"/>
</dbReference>
<keyword evidence="3" id="KW-0067">ATP-binding</keyword>
<dbReference type="Proteomes" id="UP000291191">
    <property type="component" value="Unassembled WGS sequence"/>
</dbReference>
<dbReference type="PANTHER" id="PTHR47957">
    <property type="entry name" value="ATP-DEPENDENT HELICASE HRQ1"/>
    <property type="match status" value="1"/>
</dbReference>
<dbReference type="InterPro" id="IPR014001">
    <property type="entry name" value="Helicase_ATP-bd"/>
</dbReference>
<evidence type="ECO:0000259" key="5">
    <source>
        <dbReference type="PROSITE" id="PS51193"/>
    </source>
</evidence>
<accession>A0A4Q5HKI2</accession>
<dbReference type="PROSITE" id="PS51194">
    <property type="entry name" value="HELICASE_CTER"/>
    <property type="match status" value="1"/>
</dbReference>
<keyword evidence="1" id="KW-0547">Nucleotide-binding</keyword>
<feature type="domain" description="Helicase ATP-binding" evidence="4">
    <location>
        <begin position="106"/>
        <end position="442"/>
    </location>
</feature>
<organism evidence="7 8">
    <name type="scientific">Bacteroides intestinalis</name>
    <dbReference type="NCBI Taxonomy" id="329854"/>
    <lineage>
        <taxon>Bacteria</taxon>
        <taxon>Pseudomonadati</taxon>
        <taxon>Bacteroidota</taxon>
        <taxon>Bacteroidia</taxon>
        <taxon>Bacteroidales</taxon>
        <taxon>Bacteroidaceae</taxon>
        <taxon>Bacteroides</taxon>
    </lineage>
</organism>
<proteinExistence type="predicted"/>
<feature type="domain" description="Helicase C-terminal" evidence="6">
    <location>
        <begin position="1175"/>
        <end position="1393"/>
    </location>
</feature>
<evidence type="ECO:0000259" key="4">
    <source>
        <dbReference type="PROSITE" id="PS51192"/>
    </source>
</evidence>
<dbReference type="GO" id="GO:0036297">
    <property type="term" value="P:interstrand cross-link repair"/>
    <property type="evidence" value="ECO:0007669"/>
    <property type="project" value="TreeGrafter"/>
</dbReference>
<dbReference type="Pfam" id="PF00271">
    <property type="entry name" value="Helicase_C"/>
    <property type="match status" value="1"/>
</dbReference>
<dbReference type="PANTHER" id="PTHR47957:SF3">
    <property type="entry name" value="ATP-DEPENDENT HELICASE HRQ1"/>
    <property type="match status" value="1"/>
</dbReference>
<dbReference type="RefSeq" id="WP_118216029.1">
    <property type="nucleotide sequence ID" value="NZ_QSKS01000001.1"/>
</dbReference>
<evidence type="ECO:0000256" key="1">
    <source>
        <dbReference type="ARBA" id="ARBA00022741"/>
    </source>
</evidence>
<evidence type="ECO:0000259" key="6">
    <source>
        <dbReference type="PROSITE" id="PS51194"/>
    </source>
</evidence>
<evidence type="ECO:0000256" key="2">
    <source>
        <dbReference type="ARBA" id="ARBA00022801"/>
    </source>
</evidence>
<name>A0A4Q5HKI2_9BACE</name>
<dbReference type="SMART" id="SM00490">
    <property type="entry name" value="HELICc"/>
    <property type="match status" value="1"/>
</dbReference>
<dbReference type="OrthoDB" id="9815222at2"/>
<evidence type="ECO:0000256" key="3">
    <source>
        <dbReference type="ARBA" id="ARBA00022840"/>
    </source>
</evidence>
<sequence length="2034" mass="233081">MRNPVQSFDTIKNNFIRYIETAFGTRFDKLEEERRELLDTDKVLYREPWMEPLPDYLSSGKKIDDLTPEDAGGSMTSAQLGIFKGLVKCGLFPANIPLYDHQARMLNKAMGGKHCIITSGTGSGKTESFLLPLFAQLSKEMASWGVPTIKEDLCDKWWNEDLQINEVVDNSTFELKETCQQRSHNRRPAGVRALILYPMNALVEDQLTRLRKALDSDDAREWFGNNLQDNCIYFGRYNSTTPVSGELKKKENGTDIINRYKIEALKKELKAIENDANRVNEYIVEKLQSGEISESDAKDLISFFPRIDGAEMRTRFDIQVAPPDILITNYSMLSIMLMRDIDSGIFDKTREWLECEDVYSHNLNSEEKEQEKKNRVFHLIVDELHLYRGTQGTEVAYLLKLVLDRLGLYPGHPQLRILASSASLVADESEEGQKSLAFIQDFFGVADAKNDFVIVDGKNNPVNTLPQDTRFLPTNPFVQIYDAYYNAKESIDNTDFQKTCEVAAHELAKFMNAEIPSRTQPIESLLRTLLHPKLLLRERLYQACKVDGKERAVCSLRANGNNEDTYVLSESIFGKVDEPRKALGGLLIARSLFDESAWRNLESELENRKLPRFRFHYFLRNIEGLWASVKPEDVNEEFKDDERTAGRLASTPSIKSPDGYRVLELLYCDNCGTTLFGGSRLKVDNETVELLPLSPNIEGIPEKTPHKLLERRTYQEYAVFWPLGKQEFVPHERPNGYWRQTTVEGADQGRYSASWIEASLNIYSGDIKDSFLKAEQEPDNWIKGRYFKIVSDSNNLDIAFLTDAHGQTINTHKATPCVCPACGVDHHYGVSKISSIRGFRTGFAKTSQMFAKELMYQLPDKEKERKLVVFSDSREDAAQVANGIERNHFTDVLRELLIKELNIRLILRNDILHAFETHNESVINEFRNTDNPVTREVFDDVEEIFTDAKYAGSNQNMLSRKSKAQKKIAEIKTKVIKVYDLVDEVNSTQLAPLVRQIVSLGMNPGGNDIKLQKTLRTDGITDYWYNVISFDNPPEWLNTGDKFIEDIKEGTFSKLANMFFASLFYSFEGSGLGFVTINPPIERLNYYAGQAGLPSNIFKNIVDGVIRVLGDKYKHDYSMYPLNQPITDYTYFPAPVRNYIQAVANKNSVPENQLGDSIYKILDEVGALKADKGLLIKELYLKVALPTDPVWISKNGSRPHLHPAGGICTYSRTNLNASHDTICEEIWKKNYLAYTAAYEQRDPIRLHCEELTGQTDDQFERQRHFRNIILQNEGNPKVKQIDLLSVTTTLEVGVDIGALQAVMLANMPPQRFNYQQRVGRAGRRGQAYSVILTFCRGRSHDEFYFANPQRITGDNPPTPFLTMKQERIYKRLLSKEVLRQAYKTIRVNEFNNEEKSSIHGEFGKITNWDTYRQGIVSWIDSNHEEIQKIVACLLSDGLREKQQDFVDWVINHDRFIMRLDEIINNPEIPTDDISQKFAEGGILPMFGMPTGVKYLYHGIGRNNSMLAIDRPESMAIYEFSPGMQKTKDKAIYQSIGFTSEFIKRTEYRNGETVTNSNHNDDKNPFYLSRWMSRCKKCGYNQTFSMEEEPTDSACPNCGNTDESTFSQFLIKSPRAYRTNLLEGFDTRDEADMVSNRPPIYADQSTTDDRNVEDKLHGNVKLTISDKDVTWRVNTNGDRLYKGKYYHVRNYNPLLGKRFEFGKQWIMDGLETSVNPSNDFSYVTSNPQDEQPLALAIYKKTEMFKVSPTSVPRELNLDMFSFTRQSLGVRSGFYSAAFLLQRVLADRLDVDPTEIEIADITKCTINEDGIEKNVAEIILTDELANGSGFVRSLYKDFSIILQETLQPTNTDSYLGKIHSPTHQEKCADACYDCLKIFRNMNWHSLLDWRLGLSMIRLFNDPNYKAGADGIFAQYVELKNWLQFAEKLRDSFIESFSNFGKTPEEREEYKCSFNGLPAIKYGNRRRKQKVILIVHPFWNIGDLAEDAWYTQCFAEAQSYVAAQGGDPNYPDSDDIKTLDTFNLHRRIGWCYEKIMK</sequence>
<dbReference type="Pfam" id="PF00270">
    <property type="entry name" value="DEAD"/>
    <property type="match status" value="1"/>
</dbReference>
<dbReference type="PROSITE" id="PS51193">
    <property type="entry name" value="HELICASE_ATP_BIND_2"/>
    <property type="match status" value="1"/>
</dbReference>
<dbReference type="GO" id="GO:0016787">
    <property type="term" value="F:hydrolase activity"/>
    <property type="evidence" value="ECO:0007669"/>
    <property type="project" value="UniProtKB-KW"/>
</dbReference>
<dbReference type="InterPro" id="IPR011545">
    <property type="entry name" value="DEAD/DEAH_box_helicase_dom"/>
</dbReference>
<dbReference type="SMART" id="SM00487">
    <property type="entry name" value="DEXDc"/>
    <property type="match status" value="1"/>
</dbReference>
<dbReference type="GO" id="GO:0006289">
    <property type="term" value="P:nucleotide-excision repair"/>
    <property type="evidence" value="ECO:0007669"/>
    <property type="project" value="TreeGrafter"/>
</dbReference>
<keyword evidence="8" id="KW-1185">Reference proteome</keyword>
<dbReference type="InterPro" id="IPR001650">
    <property type="entry name" value="Helicase_C-like"/>
</dbReference>
<keyword evidence="2" id="KW-0378">Hydrolase</keyword>
<evidence type="ECO:0000313" key="7">
    <source>
        <dbReference type="EMBL" id="RYT82525.1"/>
    </source>
</evidence>
<dbReference type="InterPro" id="IPR014013">
    <property type="entry name" value="Helic_SF1/SF2_ATP-bd_DinG/Rad3"/>
</dbReference>
<protein>
    <submittedName>
        <fullName evidence="7">DEAD/DEAH box helicase</fullName>
    </submittedName>
</protein>